<dbReference type="Proteomes" id="UP000283383">
    <property type="component" value="Unassembled WGS sequence"/>
</dbReference>
<proteinExistence type="predicted"/>
<dbReference type="AlphaFoldDB" id="A0A420IP64"/>
<protein>
    <submittedName>
        <fullName evidence="2">Uncharacterized protein</fullName>
    </submittedName>
</protein>
<feature type="region of interest" description="Disordered" evidence="1">
    <location>
        <begin position="1"/>
        <end position="20"/>
    </location>
</feature>
<keyword evidence="3" id="KW-1185">Reference proteome</keyword>
<feature type="non-terminal residue" evidence="2">
    <location>
        <position position="49"/>
    </location>
</feature>
<name>A0A420IP64_9PEZI</name>
<evidence type="ECO:0000256" key="1">
    <source>
        <dbReference type="SAM" id="MobiDB-lite"/>
    </source>
</evidence>
<accession>A0A420IP64</accession>
<feature type="compositionally biased region" description="Polar residues" evidence="1">
    <location>
        <begin position="1"/>
        <end position="16"/>
    </location>
</feature>
<organism evidence="2 3">
    <name type="scientific">Golovinomyces cichoracearum</name>
    <dbReference type="NCBI Taxonomy" id="62708"/>
    <lineage>
        <taxon>Eukaryota</taxon>
        <taxon>Fungi</taxon>
        <taxon>Dikarya</taxon>
        <taxon>Ascomycota</taxon>
        <taxon>Pezizomycotina</taxon>
        <taxon>Leotiomycetes</taxon>
        <taxon>Erysiphales</taxon>
        <taxon>Erysiphaceae</taxon>
        <taxon>Golovinomyces</taxon>
    </lineage>
</organism>
<evidence type="ECO:0000313" key="3">
    <source>
        <dbReference type="Proteomes" id="UP000283383"/>
    </source>
</evidence>
<gene>
    <name evidence="2" type="ORF">GcM3_080034</name>
</gene>
<evidence type="ECO:0000313" key="2">
    <source>
        <dbReference type="EMBL" id="RKF76282.1"/>
    </source>
</evidence>
<dbReference type="EMBL" id="MCBQ01008002">
    <property type="protein sequence ID" value="RKF76282.1"/>
    <property type="molecule type" value="Genomic_DNA"/>
</dbReference>
<comment type="caution">
    <text evidence="2">The sequence shown here is derived from an EMBL/GenBank/DDBJ whole genome shotgun (WGS) entry which is preliminary data.</text>
</comment>
<reference evidence="2 3" key="1">
    <citation type="journal article" date="2018" name="BMC Genomics">
        <title>Comparative genome analyses reveal sequence features reflecting distinct modes of host-adaptation between dicot and monocot powdery mildew.</title>
        <authorList>
            <person name="Wu Y."/>
            <person name="Ma X."/>
            <person name="Pan Z."/>
            <person name="Kale S.D."/>
            <person name="Song Y."/>
            <person name="King H."/>
            <person name="Zhang Q."/>
            <person name="Presley C."/>
            <person name="Deng X."/>
            <person name="Wei C.I."/>
            <person name="Xiao S."/>
        </authorList>
    </citation>
    <scope>NUCLEOTIDE SEQUENCE [LARGE SCALE GENOMIC DNA]</scope>
    <source>
        <strain evidence="2">UMSG3</strain>
    </source>
</reference>
<sequence>MANSGQGASHGSSNNIDVDGDAIMSGTNGISLKKLTAIVNTVNTNAGSR</sequence>